<feature type="region of interest" description="Disordered" evidence="6">
    <location>
        <begin position="389"/>
        <end position="418"/>
    </location>
</feature>
<proteinExistence type="predicted"/>
<name>A0A9P3FW08_9APHY</name>
<dbReference type="SMART" id="SM00355">
    <property type="entry name" value="ZnF_C2H2"/>
    <property type="match status" value="2"/>
</dbReference>
<evidence type="ECO:0000256" key="4">
    <source>
        <dbReference type="ARBA" id="ARBA00022833"/>
    </source>
</evidence>
<feature type="domain" description="C2H2-type" evidence="7">
    <location>
        <begin position="334"/>
        <end position="361"/>
    </location>
</feature>
<protein>
    <submittedName>
        <fullName evidence="8">Zinc finger protein</fullName>
    </submittedName>
</protein>
<feature type="compositionally biased region" description="Basic and acidic residues" evidence="6">
    <location>
        <begin position="137"/>
        <end position="149"/>
    </location>
</feature>
<dbReference type="GO" id="GO:0000978">
    <property type="term" value="F:RNA polymerase II cis-regulatory region sequence-specific DNA binding"/>
    <property type="evidence" value="ECO:0007669"/>
    <property type="project" value="TreeGrafter"/>
</dbReference>
<evidence type="ECO:0000256" key="1">
    <source>
        <dbReference type="ARBA" id="ARBA00022723"/>
    </source>
</evidence>
<organism evidence="8 9">
    <name type="scientific">Phanerochaete sordida</name>
    <dbReference type="NCBI Taxonomy" id="48140"/>
    <lineage>
        <taxon>Eukaryota</taxon>
        <taxon>Fungi</taxon>
        <taxon>Dikarya</taxon>
        <taxon>Basidiomycota</taxon>
        <taxon>Agaricomycotina</taxon>
        <taxon>Agaricomycetes</taxon>
        <taxon>Polyporales</taxon>
        <taxon>Phanerochaetaceae</taxon>
        <taxon>Phanerochaete</taxon>
    </lineage>
</organism>
<keyword evidence="4" id="KW-0862">Zinc</keyword>
<dbReference type="AlphaFoldDB" id="A0A9P3FW08"/>
<dbReference type="FunFam" id="3.30.160.60:FF:000925">
    <property type="entry name" value="Zinc finger protein 668"/>
    <property type="match status" value="1"/>
</dbReference>
<dbReference type="PANTHER" id="PTHR19818:SF139">
    <property type="entry name" value="PAIR-RULE PROTEIN ODD-PAIRED"/>
    <property type="match status" value="1"/>
</dbReference>
<keyword evidence="3 5" id="KW-0863">Zinc-finger</keyword>
<evidence type="ECO:0000256" key="5">
    <source>
        <dbReference type="PROSITE-ProRule" id="PRU00042"/>
    </source>
</evidence>
<evidence type="ECO:0000256" key="3">
    <source>
        <dbReference type="ARBA" id="ARBA00022771"/>
    </source>
</evidence>
<dbReference type="Pfam" id="PF00096">
    <property type="entry name" value="zf-C2H2"/>
    <property type="match status" value="1"/>
</dbReference>
<dbReference type="GO" id="GO:0005634">
    <property type="term" value="C:nucleus"/>
    <property type="evidence" value="ECO:0007669"/>
    <property type="project" value="UniProtKB-ARBA"/>
</dbReference>
<dbReference type="PANTHER" id="PTHR19818">
    <property type="entry name" value="ZINC FINGER PROTEIN ZIC AND GLI"/>
    <property type="match status" value="1"/>
</dbReference>
<keyword evidence="9" id="KW-1185">Reference proteome</keyword>
<dbReference type="SUPFAM" id="SSF57667">
    <property type="entry name" value="beta-beta-alpha zinc fingers"/>
    <property type="match status" value="1"/>
</dbReference>
<feature type="compositionally biased region" description="Basic and acidic residues" evidence="6">
    <location>
        <begin position="216"/>
        <end position="236"/>
    </location>
</feature>
<comment type="caution">
    <text evidence="8">The sequence shown here is derived from an EMBL/GenBank/DDBJ whole genome shotgun (WGS) entry which is preliminary data.</text>
</comment>
<evidence type="ECO:0000259" key="7">
    <source>
        <dbReference type="PROSITE" id="PS50157"/>
    </source>
</evidence>
<dbReference type="PROSITE" id="PS50157">
    <property type="entry name" value="ZINC_FINGER_C2H2_2"/>
    <property type="match status" value="1"/>
</dbReference>
<dbReference type="GO" id="GO:0000981">
    <property type="term" value="F:DNA-binding transcription factor activity, RNA polymerase II-specific"/>
    <property type="evidence" value="ECO:0007669"/>
    <property type="project" value="TreeGrafter"/>
</dbReference>
<dbReference type="OrthoDB" id="654211at2759"/>
<feature type="region of interest" description="Disordered" evidence="6">
    <location>
        <begin position="130"/>
        <end position="278"/>
    </location>
</feature>
<accession>A0A9P3FW08</accession>
<gene>
    <name evidence="8" type="ORF">PsYK624_001990</name>
</gene>
<keyword evidence="1" id="KW-0479">Metal-binding</keyword>
<evidence type="ECO:0000313" key="9">
    <source>
        <dbReference type="Proteomes" id="UP000703269"/>
    </source>
</evidence>
<dbReference type="GO" id="GO:0045944">
    <property type="term" value="P:positive regulation of transcription by RNA polymerase II"/>
    <property type="evidence" value="ECO:0007669"/>
    <property type="project" value="UniProtKB-ARBA"/>
</dbReference>
<dbReference type="InterPro" id="IPR050329">
    <property type="entry name" value="GLI_C2H2-zinc-finger"/>
</dbReference>
<evidence type="ECO:0000256" key="2">
    <source>
        <dbReference type="ARBA" id="ARBA00022737"/>
    </source>
</evidence>
<dbReference type="GO" id="GO:0008270">
    <property type="term" value="F:zinc ion binding"/>
    <property type="evidence" value="ECO:0007669"/>
    <property type="project" value="UniProtKB-KW"/>
</dbReference>
<sequence length="418" mass="45313">MLRYHQSTVLHPSLMSNLSTPRDLAGSAATIARPTSNPPQRELPAAKLPSAHHRALGSSHSPALPYRETRSPAASVESSEREPSPTPSAHSTQSSQSTHSTLTASYTWPRFQPTPDRNAASPVLFVEYKRSTSAQHAEPHADASREPAHTSRPSAVLRHGRSPRTEACSPYPSLSAVTAPPSSSPASLQAQYTRPPARRPPSGEPCAPPPPARRTPPGERDLQHTLGRLHLDAHGDRGRRRAPAQPYSSESESSCGRSPELRARAAARHSSADGDGDDWARHARALDGGGSAASFACTWVDTHAGAGGQECGYTSKKHLVKRHIESKHLQIKPITCEICGKGFSQRTNYSTHMNTHTGDTPHKCPYPNCNATFGDPARRHRHMKSVHNHIPSKRRTQADQGGPTMMDYVSEPEEEDST</sequence>
<dbReference type="Gene3D" id="3.30.160.60">
    <property type="entry name" value="Classic Zinc Finger"/>
    <property type="match status" value="2"/>
</dbReference>
<reference evidence="8 9" key="1">
    <citation type="submission" date="2021-08" db="EMBL/GenBank/DDBJ databases">
        <title>Draft Genome Sequence of Phanerochaete sordida strain YK-624.</title>
        <authorList>
            <person name="Mori T."/>
            <person name="Dohra H."/>
            <person name="Suzuki T."/>
            <person name="Kawagishi H."/>
            <person name="Hirai H."/>
        </authorList>
    </citation>
    <scope>NUCLEOTIDE SEQUENCE [LARGE SCALE GENOMIC DNA]</scope>
    <source>
        <strain evidence="8 9">YK-624</strain>
    </source>
</reference>
<feature type="compositionally biased region" description="Low complexity" evidence="6">
    <location>
        <begin position="87"/>
        <end position="102"/>
    </location>
</feature>
<evidence type="ECO:0000313" key="8">
    <source>
        <dbReference type="EMBL" id="GJE84123.1"/>
    </source>
</evidence>
<dbReference type="InterPro" id="IPR013087">
    <property type="entry name" value="Znf_C2H2_type"/>
</dbReference>
<evidence type="ECO:0000256" key="6">
    <source>
        <dbReference type="SAM" id="MobiDB-lite"/>
    </source>
</evidence>
<feature type="compositionally biased region" description="Pro residues" evidence="6">
    <location>
        <begin position="198"/>
        <end position="214"/>
    </location>
</feature>
<feature type="compositionally biased region" description="Low complexity" evidence="6">
    <location>
        <begin position="172"/>
        <end position="191"/>
    </location>
</feature>
<dbReference type="InterPro" id="IPR036236">
    <property type="entry name" value="Znf_C2H2_sf"/>
</dbReference>
<dbReference type="PROSITE" id="PS00028">
    <property type="entry name" value="ZINC_FINGER_C2H2_1"/>
    <property type="match status" value="2"/>
</dbReference>
<keyword evidence="2" id="KW-0677">Repeat</keyword>
<feature type="region of interest" description="Disordered" evidence="6">
    <location>
        <begin position="30"/>
        <end position="102"/>
    </location>
</feature>
<dbReference type="EMBL" id="BPQB01000001">
    <property type="protein sequence ID" value="GJE84123.1"/>
    <property type="molecule type" value="Genomic_DNA"/>
</dbReference>
<dbReference type="Proteomes" id="UP000703269">
    <property type="component" value="Unassembled WGS sequence"/>
</dbReference>